<sequence length="218" mass="22641">MPLIGTPVVAGIGFVVFVLVFLPVTASWIGSISTIAHEGGHVAMAILTFRNPKGFVLDENTHGGSGGSTDADSSWGAGAILTGIVGYATPPLLGWGGAHLVAEGRAVAVLWIAAVLLLSSFFMARGLFTNLVVLLVGAGIVWALVGGNAAWQAAVAVGLVWVMLFGAIKGLLQLGFGSRGDAAILARVTWIPAIIWILGWWALTLVCLYRGVRLLLPF</sequence>
<accession>A0A9W6L4D6</accession>
<keyword evidence="1" id="KW-0472">Membrane</keyword>
<dbReference type="Proteomes" id="UP001143463">
    <property type="component" value="Unassembled WGS sequence"/>
</dbReference>
<dbReference type="Pfam" id="PF13398">
    <property type="entry name" value="Peptidase_M50B"/>
    <property type="match status" value="1"/>
</dbReference>
<feature type="transmembrane region" description="Helical" evidence="1">
    <location>
        <begin position="127"/>
        <end position="145"/>
    </location>
</feature>
<keyword evidence="3" id="KW-1185">Reference proteome</keyword>
<gene>
    <name evidence="2" type="ORF">GCM10017577_30560</name>
</gene>
<reference evidence="2" key="2">
    <citation type="submission" date="2023-01" db="EMBL/GenBank/DDBJ databases">
        <authorList>
            <person name="Sun Q."/>
            <person name="Evtushenko L."/>
        </authorList>
    </citation>
    <scope>NUCLEOTIDE SEQUENCE</scope>
    <source>
        <strain evidence="2">VKM Ac-1069</strain>
    </source>
</reference>
<dbReference type="EMBL" id="BSFQ01000011">
    <property type="protein sequence ID" value="GLL11915.1"/>
    <property type="molecule type" value="Genomic_DNA"/>
</dbReference>
<feature type="transmembrane region" description="Helical" evidence="1">
    <location>
        <begin position="104"/>
        <end position="122"/>
    </location>
</feature>
<keyword evidence="1" id="KW-0812">Transmembrane</keyword>
<evidence type="ECO:0000313" key="2">
    <source>
        <dbReference type="EMBL" id="GLL11915.1"/>
    </source>
</evidence>
<feature type="transmembrane region" description="Helical" evidence="1">
    <location>
        <begin position="7"/>
        <end position="29"/>
    </location>
</feature>
<proteinExistence type="predicted"/>
<dbReference type="AlphaFoldDB" id="A0A9W6L4D6"/>
<name>A0A9W6L4D6_9PSEU</name>
<feature type="transmembrane region" description="Helical" evidence="1">
    <location>
        <begin position="151"/>
        <end position="172"/>
    </location>
</feature>
<protein>
    <submittedName>
        <fullName evidence="2">Membrane protein</fullName>
    </submittedName>
</protein>
<dbReference type="InterPro" id="IPR049500">
    <property type="entry name" value="Peptidase_M50B-like"/>
</dbReference>
<feature type="transmembrane region" description="Helical" evidence="1">
    <location>
        <begin position="184"/>
        <end position="212"/>
    </location>
</feature>
<comment type="caution">
    <text evidence="2">The sequence shown here is derived from an EMBL/GenBank/DDBJ whole genome shotgun (WGS) entry which is preliminary data.</text>
</comment>
<keyword evidence="1" id="KW-1133">Transmembrane helix</keyword>
<evidence type="ECO:0000256" key="1">
    <source>
        <dbReference type="SAM" id="Phobius"/>
    </source>
</evidence>
<reference evidence="2" key="1">
    <citation type="journal article" date="2014" name="Int. J. Syst. Evol. Microbiol.">
        <title>Complete genome sequence of Corynebacterium casei LMG S-19264T (=DSM 44701T), isolated from a smear-ripened cheese.</title>
        <authorList>
            <consortium name="US DOE Joint Genome Institute (JGI-PGF)"/>
            <person name="Walter F."/>
            <person name="Albersmeier A."/>
            <person name="Kalinowski J."/>
            <person name="Ruckert C."/>
        </authorList>
    </citation>
    <scope>NUCLEOTIDE SEQUENCE</scope>
    <source>
        <strain evidence="2">VKM Ac-1069</strain>
    </source>
</reference>
<evidence type="ECO:0000313" key="3">
    <source>
        <dbReference type="Proteomes" id="UP001143463"/>
    </source>
</evidence>
<organism evidence="2 3">
    <name type="scientific">Pseudonocardia halophobica</name>
    <dbReference type="NCBI Taxonomy" id="29401"/>
    <lineage>
        <taxon>Bacteria</taxon>
        <taxon>Bacillati</taxon>
        <taxon>Actinomycetota</taxon>
        <taxon>Actinomycetes</taxon>
        <taxon>Pseudonocardiales</taxon>
        <taxon>Pseudonocardiaceae</taxon>
        <taxon>Pseudonocardia</taxon>
    </lineage>
</organism>